<dbReference type="GO" id="GO:0016020">
    <property type="term" value="C:membrane"/>
    <property type="evidence" value="ECO:0007669"/>
    <property type="project" value="TreeGrafter"/>
</dbReference>
<name>A0A1H2LER6_9ACTO</name>
<keyword evidence="2" id="KW-0560">Oxidoreductase</keyword>
<gene>
    <name evidence="4" type="ORF">SAMN04489737_0664</name>
</gene>
<dbReference type="SUPFAM" id="SSF51735">
    <property type="entry name" value="NAD(P)-binding Rossmann-fold domains"/>
    <property type="match status" value="1"/>
</dbReference>
<sequence length="277" mass="29835">MLKRAKCSNVEIVKKKGSTSVLTGRALITGGTSGMGAAFARALAARGCDIVLVARNKERLAENASVLTQQYQVDVQILPADLSTRDGVDAVKARLLEQADPVTIFVNNAGSGMYSPMATDDATQLRAGAELMALVPMELGGAAAFSMKQRHAGVIITTASVASLAPMGAYAAVKAFVRMWSESLSIEVGRYGVQVVAFLPGWVKTEFHQRSGVSTSSIPSWLWLDAERVIDEALRDVERGKTTTIPSKRFKTMAFFARHLPQSVVHKAVKKLNKGRR</sequence>
<dbReference type="Pfam" id="PF00106">
    <property type="entry name" value="adh_short"/>
    <property type="match status" value="1"/>
</dbReference>
<dbReference type="GO" id="GO:0016491">
    <property type="term" value="F:oxidoreductase activity"/>
    <property type="evidence" value="ECO:0007669"/>
    <property type="project" value="UniProtKB-KW"/>
</dbReference>
<proteinExistence type="inferred from homology"/>
<dbReference type="PIRSF" id="PIRSF000126">
    <property type="entry name" value="11-beta-HSD1"/>
    <property type="match status" value="1"/>
</dbReference>
<dbReference type="PANTHER" id="PTHR44196:SF2">
    <property type="entry name" value="SHORT-CHAIN DEHYDROGENASE-RELATED"/>
    <property type="match status" value="1"/>
</dbReference>
<dbReference type="AlphaFoldDB" id="A0A1H2LER6"/>
<accession>A0A1H2LER6</accession>
<dbReference type="CDD" id="cd05233">
    <property type="entry name" value="SDR_c"/>
    <property type="match status" value="1"/>
</dbReference>
<dbReference type="PANTHER" id="PTHR44196">
    <property type="entry name" value="DEHYDROGENASE/REDUCTASE SDR FAMILY MEMBER 7B"/>
    <property type="match status" value="1"/>
</dbReference>
<dbReference type="Gene3D" id="3.40.50.720">
    <property type="entry name" value="NAD(P)-binding Rossmann-like Domain"/>
    <property type="match status" value="1"/>
</dbReference>
<dbReference type="PRINTS" id="PR00080">
    <property type="entry name" value="SDRFAMILY"/>
</dbReference>
<reference evidence="5" key="1">
    <citation type="submission" date="2016-10" db="EMBL/GenBank/DDBJ databases">
        <authorList>
            <person name="Varghese N."/>
            <person name="Submissions S."/>
        </authorList>
    </citation>
    <scope>NUCLEOTIDE SEQUENCE [LARGE SCALE GENOMIC DNA]</scope>
    <source>
        <strain evidence="5">DSM 10002</strain>
    </source>
</reference>
<protein>
    <recommendedName>
        <fullName evidence="6">Short-chain dehydrogenase</fullName>
    </recommendedName>
</protein>
<evidence type="ECO:0000256" key="3">
    <source>
        <dbReference type="RuleBase" id="RU000363"/>
    </source>
</evidence>
<dbReference type="InterPro" id="IPR036291">
    <property type="entry name" value="NAD(P)-bd_dom_sf"/>
</dbReference>
<dbReference type="EMBL" id="LT629804">
    <property type="protein sequence ID" value="SDU78906.1"/>
    <property type="molecule type" value="Genomic_DNA"/>
</dbReference>
<evidence type="ECO:0000313" key="5">
    <source>
        <dbReference type="Proteomes" id="UP000214355"/>
    </source>
</evidence>
<dbReference type="Proteomes" id="UP000214355">
    <property type="component" value="Chromosome I"/>
</dbReference>
<evidence type="ECO:0008006" key="6">
    <source>
        <dbReference type="Google" id="ProtNLM"/>
    </source>
</evidence>
<comment type="similarity">
    <text evidence="1 3">Belongs to the short-chain dehydrogenases/reductases (SDR) family.</text>
</comment>
<evidence type="ECO:0000256" key="1">
    <source>
        <dbReference type="ARBA" id="ARBA00006484"/>
    </source>
</evidence>
<evidence type="ECO:0000313" key="4">
    <source>
        <dbReference type="EMBL" id="SDU78906.1"/>
    </source>
</evidence>
<dbReference type="InterPro" id="IPR002347">
    <property type="entry name" value="SDR_fam"/>
</dbReference>
<dbReference type="PRINTS" id="PR00081">
    <property type="entry name" value="GDHRDH"/>
</dbReference>
<dbReference type="STRING" id="131112.SAMN04489737_0664"/>
<keyword evidence="5" id="KW-1185">Reference proteome</keyword>
<evidence type="ECO:0000256" key="2">
    <source>
        <dbReference type="ARBA" id="ARBA00023002"/>
    </source>
</evidence>
<organism evidence="4 5">
    <name type="scientific">Arcanobacterium phocae</name>
    <dbReference type="NCBI Taxonomy" id="131112"/>
    <lineage>
        <taxon>Bacteria</taxon>
        <taxon>Bacillati</taxon>
        <taxon>Actinomycetota</taxon>
        <taxon>Actinomycetes</taxon>
        <taxon>Actinomycetales</taxon>
        <taxon>Actinomycetaceae</taxon>
        <taxon>Arcanobacterium</taxon>
    </lineage>
</organism>